<evidence type="ECO:0000313" key="5">
    <source>
        <dbReference type="Proteomes" id="UP000033649"/>
    </source>
</evidence>
<keyword evidence="2" id="KW-0862">Zinc</keyword>
<sequence>MSGATVYAVQGAAGTVTAIDSGIRFDDHGDHADIDVSEPRLTGFSVHGESPSHFVEHNAHFAAFFDGEGIARVFSESAALEGEAEFSEVKANAPHHGVVVPFGEHSIVSVYNTEGEGSVAGVQIIDGNGNPVGNVVECAGLHGEALSGNLGAIGGCQSGILLISSAGGQPKVEVLEFTAGLGEGRVSTLLGGRGLQYFLGNWDADTVSIIEPGAETPYRLVDLPTRRVHFAVDPVRPRFAYLFTEDGTLHKLDVIAGAVTASIKLTDLYSMDGHWSDPRPRIAVAGDNVFVTDPLAGKIHSVDAETFEENGEIAVKGKPFTIVAIGGSGVLHGGEAHDHADDHDHDDKIYQGYFDDSQISERTLADWEGDWQSVYPLLQDGTLDPVMEHKAKAGTMTAGEYRAYYDVGYQTDVDRITIAGDTFTFHANGQPMEARYEGDGYEILTYEKGNRGVRFIFEKVEGDAAAPQFVQFSDHAIAPQDAHHFHLYWGDDRAALLEELTNWPTYYPSELSGDEVAAEMLAH</sequence>
<dbReference type="Proteomes" id="UP000033649">
    <property type="component" value="Unassembled WGS sequence"/>
</dbReference>
<gene>
    <name evidence="4" type="ORF">VE26_04960</name>
</gene>
<reference evidence="4 5" key="1">
    <citation type="submission" date="2015-03" db="EMBL/GenBank/DDBJ databases">
        <authorList>
            <person name="Hassan Y."/>
            <person name="Lepp D."/>
            <person name="Li X.-Z."/>
            <person name="Zhou T."/>
        </authorList>
    </citation>
    <scope>NUCLEOTIDE SEQUENCE [LARGE SCALE GENOMIC DNA]</scope>
    <source>
        <strain evidence="4 5">IPL18</strain>
    </source>
</reference>
<dbReference type="GO" id="GO:0008270">
    <property type="term" value="F:zinc ion binding"/>
    <property type="evidence" value="ECO:0007669"/>
    <property type="project" value="InterPro"/>
</dbReference>
<accession>A0A0F5FN13</accession>
<dbReference type="InterPro" id="IPR015304">
    <property type="entry name" value="ZinT_dom"/>
</dbReference>
<organism evidence="4 5">
    <name type="scientific">Devosia chinhatensis</name>
    <dbReference type="NCBI Taxonomy" id="429727"/>
    <lineage>
        <taxon>Bacteria</taxon>
        <taxon>Pseudomonadati</taxon>
        <taxon>Pseudomonadota</taxon>
        <taxon>Alphaproteobacteria</taxon>
        <taxon>Hyphomicrobiales</taxon>
        <taxon>Devosiaceae</taxon>
        <taxon>Devosia</taxon>
    </lineage>
</organism>
<dbReference type="SUPFAM" id="SSF63825">
    <property type="entry name" value="YWTD domain"/>
    <property type="match status" value="1"/>
</dbReference>
<dbReference type="STRING" id="429727.VE26_04960"/>
<evidence type="ECO:0000256" key="2">
    <source>
        <dbReference type="ARBA" id="ARBA00022833"/>
    </source>
</evidence>
<keyword evidence="5" id="KW-1185">Reference proteome</keyword>
<dbReference type="Gene3D" id="2.130.10.10">
    <property type="entry name" value="YVTN repeat-like/Quinoprotein amine dehydrogenase"/>
    <property type="match status" value="1"/>
</dbReference>
<dbReference type="AlphaFoldDB" id="A0A0F5FN13"/>
<dbReference type="EMBL" id="JZEY01000054">
    <property type="protein sequence ID" value="KKB10279.1"/>
    <property type="molecule type" value="Genomic_DNA"/>
</dbReference>
<evidence type="ECO:0000256" key="1">
    <source>
        <dbReference type="ARBA" id="ARBA00022729"/>
    </source>
</evidence>
<dbReference type="Pfam" id="PF09223">
    <property type="entry name" value="ZinT"/>
    <property type="match status" value="1"/>
</dbReference>
<dbReference type="SUPFAM" id="SSF50814">
    <property type="entry name" value="Lipocalins"/>
    <property type="match status" value="1"/>
</dbReference>
<dbReference type="PATRIC" id="fig|429727.3.peg.1031"/>
<name>A0A0F5FN13_9HYPH</name>
<feature type="domain" description="ZinT" evidence="3">
    <location>
        <begin position="346"/>
        <end position="523"/>
    </location>
</feature>
<comment type="caution">
    <text evidence="4">The sequence shown here is derived from an EMBL/GenBank/DDBJ whole genome shotgun (WGS) entry which is preliminary data.</text>
</comment>
<dbReference type="InterPro" id="IPR012674">
    <property type="entry name" value="Calycin"/>
</dbReference>
<evidence type="ECO:0000259" key="3">
    <source>
        <dbReference type="Pfam" id="PF09223"/>
    </source>
</evidence>
<dbReference type="Gene3D" id="2.40.128.20">
    <property type="match status" value="1"/>
</dbReference>
<proteinExistence type="predicted"/>
<evidence type="ECO:0000313" key="4">
    <source>
        <dbReference type="EMBL" id="KKB10279.1"/>
    </source>
</evidence>
<dbReference type="InterPro" id="IPR015943">
    <property type="entry name" value="WD40/YVTN_repeat-like_dom_sf"/>
</dbReference>
<keyword evidence="1" id="KW-0732">Signal</keyword>
<protein>
    <recommendedName>
        <fullName evidence="3">ZinT domain-containing protein</fullName>
    </recommendedName>
</protein>